<keyword evidence="1" id="KW-0596">Phosphopantetheine</keyword>
<dbReference type="EMBL" id="MIGC01008606">
    <property type="protein sequence ID" value="PHJ15326.1"/>
    <property type="molecule type" value="Genomic_DNA"/>
</dbReference>
<dbReference type="Pfam" id="PF08659">
    <property type="entry name" value="KR"/>
    <property type="match status" value="1"/>
</dbReference>
<dbReference type="RefSeq" id="XP_067917060.1">
    <property type="nucleotide sequence ID" value="XM_068070964.1"/>
</dbReference>
<dbReference type="InterPro" id="IPR042104">
    <property type="entry name" value="PKS_dehydratase_sf"/>
</dbReference>
<dbReference type="InterPro" id="IPR049900">
    <property type="entry name" value="PKS_mFAS_DH"/>
</dbReference>
<reference evidence="5 6" key="1">
    <citation type="journal article" date="2017" name="Int. J. Parasitol.">
        <title>The genome of the protozoan parasite Cystoisospora suis and a reverse vaccinology approach to identify vaccine candidates.</title>
        <authorList>
            <person name="Palmieri N."/>
            <person name="Shrestha A."/>
            <person name="Ruttkowski B."/>
            <person name="Beck T."/>
            <person name="Vogl C."/>
            <person name="Tomley F."/>
            <person name="Blake D.P."/>
            <person name="Joachim A."/>
        </authorList>
    </citation>
    <scope>NUCLEOTIDE SEQUENCE [LARGE SCALE GENOMIC DNA]</scope>
    <source>
        <strain evidence="5 6">Wien I</strain>
    </source>
</reference>
<dbReference type="InterPro" id="IPR050091">
    <property type="entry name" value="PKS_NRPS_Biosynth_Enz"/>
</dbReference>
<dbReference type="SMART" id="SM00822">
    <property type="entry name" value="PKS_KR"/>
    <property type="match status" value="1"/>
</dbReference>
<dbReference type="PANTHER" id="PTHR43775:SF37">
    <property type="entry name" value="SI:DKEY-61P9.11"/>
    <property type="match status" value="1"/>
</dbReference>
<dbReference type="InterPro" id="IPR049551">
    <property type="entry name" value="PKS_DH_C"/>
</dbReference>
<accession>A0A2C6KG69</accession>
<dbReference type="AlphaFoldDB" id="A0A2C6KG69"/>
<dbReference type="Proteomes" id="UP000221165">
    <property type="component" value="Unassembled WGS sequence"/>
</dbReference>
<dbReference type="PANTHER" id="PTHR43775">
    <property type="entry name" value="FATTY ACID SYNTHASE"/>
    <property type="match status" value="1"/>
</dbReference>
<dbReference type="OrthoDB" id="344041at2759"/>
<feature type="region of interest" description="N-terminal hotdog fold" evidence="3">
    <location>
        <begin position="63"/>
        <end position="217"/>
    </location>
</feature>
<feature type="domain" description="PKS/mFAS DH" evidence="4">
    <location>
        <begin position="63"/>
        <end position="386"/>
    </location>
</feature>
<evidence type="ECO:0000256" key="1">
    <source>
        <dbReference type="ARBA" id="ARBA00022450"/>
    </source>
</evidence>
<dbReference type="GO" id="GO:0004312">
    <property type="term" value="F:fatty acid synthase activity"/>
    <property type="evidence" value="ECO:0007669"/>
    <property type="project" value="TreeGrafter"/>
</dbReference>
<dbReference type="InterPro" id="IPR013968">
    <property type="entry name" value="PKS_KR"/>
</dbReference>
<feature type="non-terminal residue" evidence="5">
    <location>
        <position position="890"/>
    </location>
</feature>
<organism evidence="5 6">
    <name type="scientific">Cystoisospora suis</name>
    <dbReference type="NCBI Taxonomy" id="483139"/>
    <lineage>
        <taxon>Eukaryota</taxon>
        <taxon>Sar</taxon>
        <taxon>Alveolata</taxon>
        <taxon>Apicomplexa</taxon>
        <taxon>Conoidasida</taxon>
        <taxon>Coccidia</taxon>
        <taxon>Eucoccidiorida</taxon>
        <taxon>Eimeriorina</taxon>
        <taxon>Sarcocystidae</taxon>
        <taxon>Cystoisospora</taxon>
    </lineage>
</organism>
<evidence type="ECO:0000313" key="6">
    <source>
        <dbReference type="Proteomes" id="UP000221165"/>
    </source>
</evidence>
<feature type="active site" description="Proton donor; for dehydratase activity" evidence="3">
    <location>
        <position position="294"/>
    </location>
</feature>
<dbReference type="Pfam" id="PF14765">
    <property type="entry name" value="PS-DH"/>
    <property type="match status" value="1"/>
</dbReference>
<protein>
    <submittedName>
        <fullName evidence="5">Type i fatty acid</fullName>
    </submittedName>
</protein>
<sequence>MGQACFPSTAKHDWFSVVDRKGSRTSAELVTILRRSGLKTTPDSGALKHKWNHTSFPWRIPDHPLLTEDTLVAVDANKGSRYASRVRRDILGTLMDHVILGRPLMPGSAFIDVMLGVGRLENRRRGNRTRGSPHVCLGLRNVEIFSPLVLPGLEASDLGAVPGAFGPSPLELLVESEKGAKEFAVKVSSRRIDALESAGGDFEYHARGIVDAFAAFPATAIPLPELRRKFSTLPPVDIPGLYLHFSRLGWQYGRGFQSIGQLLLSSREALVDLRLPRDILPCEEGFVIHPVILDGLFQAAGALLLNEGAFSERSTFVPVGLDDVRITTPSAVWTNVWGHVSLSSVREDLSGRQEALFNCSVYGPAGTTCVVVTGLRMRPLRPTKALSTSAPRSILSNRLWRTDWLRVGNVTPRSENNLPVRSPSFWLLAGVPSDQLDEARQSLEAAMPGISAVCLALGALKSAADVLSVLQQHSWGAVMHIGGTTDASSPTECLADILFFLGGVTDWIARRDQVEVLPPMFLVTRGSQCREGSDEQQGGLPAHAGVVGLCRTAKLEMEALVNRFVPLYYVDLEGSLVTSHITRGEFLELAAVTGRLSEDCSVVQTCAIERRPPPITCETEVLLRGGSYYVPRFVPFDGGAVVSGSDSAFRRALSGTLVITGGLGDIGLVIANWLAAENARAIVLVSRSGHPSPAVAQSAAWRTLQARVGSTTTVTAKCDVGDAKQVTALFRALRAGELTCSTTSKAVSLPPVCGIFHAAGVLDDRPLQKHDKRSMESVFWPKVYGAWNLHNVLAELDMNASIHVFMMFSSIVGAVGNPGQANYAAANACLDTLALHRRRSGLAAHSIQWGPWIEQGMAVGVAERLRRGGLEGIQNRDGLETVEQVASQGI</sequence>
<keyword evidence="6" id="KW-1185">Reference proteome</keyword>
<name>A0A2C6KG69_9APIC</name>
<dbReference type="InterPro" id="IPR049552">
    <property type="entry name" value="PKS_DH_N"/>
</dbReference>
<dbReference type="GO" id="GO:0006633">
    <property type="term" value="P:fatty acid biosynthetic process"/>
    <property type="evidence" value="ECO:0007669"/>
    <property type="project" value="TreeGrafter"/>
</dbReference>
<dbReference type="Gene3D" id="3.40.50.720">
    <property type="entry name" value="NAD(P)-binding Rossmann-like Domain"/>
    <property type="match status" value="1"/>
</dbReference>
<dbReference type="InterPro" id="IPR057326">
    <property type="entry name" value="KR_dom"/>
</dbReference>
<gene>
    <name evidence="5" type="ORF">CSUI_010863</name>
</gene>
<feature type="region of interest" description="C-terminal hotdog fold" evidence="3">
    <location>
        <begin position="231"/>
        <end position="386"/>
    </location>
</feature>
<dbReference type="VEuPathDB" id="ToxoDB:CSUI_010863"/>
<dbReference type="InterPro" id="IPR036291">
    <property type="entry name" value="NAD(P)-bd_dom_sf"/>
</dbReference>
<dbReference type="GeneID" id="94434175"/>
<evidence type="ECO:0000256" key="3">
    <source>
        <dbReference type="PROSITE-ProRule" id="PRU01363"/>
    </source>
</evidence>
<evidence type="ECO:0000259" key="4">
    <source>
        <dbReference type="PROSITE" id="PS52019"/>
    </source>
</evidence>
<keyword evidence="2" id="KW-0597">Phosphoprotein</keyword>
<evidence type="ECO:0000256" key="2">
    <source>
        <dbReference type="ARBA" id="ARBA00022553"/>
    </source>
</evidence>
<dbReference type="InterPro" id="IPR020807">
    <property type="entry name" value="PKS_DH"/>
</dbReference>
<dbReference type="SMART" id="SM00826">
    <property type="entry name" value="PKS_DH"/>
    <property type="match status" value="1"/>
</dbReference>
<feature type="active site" description="Proton acceptor; for dehydratase activity" evidence="3">
    <location>
        <position position="97"/>
    </location>
</feature>
<comment type="caution">
    <text evidence="5">The sequence shown here is derived from an EMBL/GenBank/DDBJ whole genome shotgun (WGS) entry which is preliminary data.</text>
</comment>
<dbReference type="SUPFAM" id="SSF51735">
    <property type="entry name" value="NAD(P)-binding Rossmann-fold domains"/>
    <property type="match status" value="2"/>
</dbReference>
<proteinExistence type="predicted"/>
<evidence type="ECO:0000313" key="5">
    <source>
        <dbReference type="EMBL" id="PHJ15326.1"/>
    </source>
</evidence>
<dbReference type="PROSITE" id="PS52019">
    <property type="entry name" value="PKS_MFAS_DH"/>
    <property type="match status" value="1"/>
</dbReference>
<dbReference type="Gene3D" id="3.10.129.110">
    <property type="entry name" value="Polyketide synthase dehydratase"/>
    <property type="match status" value="1"/>
</dbReference>
<dbReference type="Pfam" id="PF21089">
    <property type="entry name" value="PKS_DH_N"/>
    <property type="match status" value="1"/>
</dbReference>